<evidence type="ECO:0000313" key="4">
    <source>
        <dbReference type="EMBL" id="HIU39152.1"/>
    </source>
</evidence>
<evidence type="ECO:0000259" key="3">
    <source>
        <dbReference type="Pfam" id="PF02638"/>
    </source>
</evidence>
<sequence>MRRIFTLSLLSAILFALPLSAQKREHRAVWMSAYTGCWPSGKLTANNAERQKEICRMDLDSLQRSNFTTIYYHARVMCDATYDSKYEPWSSYVSTARGVEPAFDPFGFLVEEAHARGLEVYAWLNPYRYLDSSYQEDWGSAGGDKNYENSHPEWLIKWKNGSHTWTILNPALPEVKQRIVDVIADIMDKYDVDGIVFDDYFYQSSLPEEYDAEWYNAYVAEAEAAEETPMSQLDWRRENVNDMVRKVNAYIKSTKPWVRFGIGPAGIACTDESIAEKYGILPSPGHDNQYNSIASEPVAWLHEGSIDFISPQIYWLDSYATLAPWWYETAGKFNRHCYTSQTLSSFSSAASMNVYVNQIDLTRTNDILEAPGYVFFQWRLLKSSSKRIERKDVKLLHWLRENAYHDHALPPAVTWLKADCPGVVSNLKRDGRTLSWSGPENVRYTVYAVPADVPMEDFRKEAEYLRGISYDTTFEIPQAEANYPKFGISDENLDAYNYAVAVFDRYGNEYSATFVGSEASVSDKPTLTYPLEGDFTPNIFEFKWEGTSPLYEVMVATDPEMENVVARKEVSGNFLASSELCTFEAGKDYYWTVTARDNNAAETRSDVNSFKVDVFRIVSIANEATDVDLSPIVEWSEFDEGATYRLEISERWSFSLLKAELTTNACSMAIPDYLLAGNTHYYARVIGTLPDGSTQRTATVEFTTRYAEVPMPTILAPASDGETMYSNKCIALQPQEGTIMTYIMVSASKSFPARSSYTGSFEGRYHSPNLSEIKMISTPLEDGKTYYTRARYSYRDESGAIVYTDWTPARSFVYSAASGIDEVATSGVYVVSTPSPVLVTGEAGVRVDVFSADGRMAASLTTDEAGNADLSGVGGKGAYLLKVVFSGGETETLKFVKD</sequence>
<dbReference type="Gene3D" id="3.20.20.80">
    <property type="entry name" value="Glycosidases"/>
    <property type="match status" value="1"/>
</dbReference>
<dbReference type="EMBL" id="DVMS01000163">
    <property type="protein sequence ID" value="HIU39152.1"/>
    <property type="molecule type" value="Genomic_DNA"/>
</dbReference>
<reference evidence="4" key="1">
    <citation type="submission" date="2020-10" db="EMBL/GenBank/DDBJ databases">
        <authorList>
            <person name="Gilroy R."/>
        </authorList>
    </citation>
    <scope>NUCLEOTIDE SEQUENCE</scope>
    <source>
        <strain evidence="4">17073</strain>
    </source>
</reference>
<accession>A0A9D1IKV8</accession>
<dbReference type="AlphaFoldDB" id="A0A9D1IKV8"/>
<proteinExistence type="predicted"/>
<dbReference type="Proteomes" id="UP000824076">
    <property type="component" value="Unassembled WGS sequence"/>
</dbReference>
<organism evidence="4 5">
    <name type="scientific">Candidatus Limisoma intestinavium</name>
    <dbReference type="NCBI Taxonomy" id="2840856"/>
    <lineage>
        <taxon>Bacteria</taxon>
        <taxon>Pseudomonadati</taxon>
        <taxon>Bacteroidota</taxon>
        <taxon>Bacteroidia</taxon>
        <taxon>Bacteroidales</taxon>
        <taxon>Candidatus Limisoma</taxon>
    </lineage>
</organism>
<keyword evidence="1 2" id="KW-0732">Signal</keyword>
<reference evidence="4" key="2">
    <citation type="journal article" date="2021" name="PeerJ">
        <title>Extensive microbial diversity within the chicken gut microbiome revealed by metagenomics and culture.</title>
        <authorList>
            <person name="Gilroy R."/>
            <person name="Ravi A."/>
            <person name="Getino M."/>
            <person name="Pursley I."/>
            <person name="Horton D.L."/>
            <person name="Alikhan N.F."/>
            <person name="Baker D."/>
            <person name="Gharbi K."/>
            <person name="Hall N."/>
            <person name="Watson M."/>
            <person name="Adriaenssens E.M."/>
            <person name="Foster-Nyarko E."/>
            <person name="Jarju S."/>
            <person name="Secka A."/>
            <person name="Antonio M."/>
            <person name="Oren A."/>
            <person name="Chaudhuri R.R."/>
            <person name="La Ragione R."/>
            <person name="Hildebrand F."/>
            <person name="Pallen M.J."/>
        </authorList>
    </citation>
    <scope>NUCLEOTIDE SEQUENCE</scope>
    <source>
        <strain evidence="4">17073</strain>
    </source>
</reference>
<comment type="caution">
    <text evidence="4">The sequence shown here is derived from an EMBL/GenBank/DDBJ whole genome shotgun (WGS) entry which is preliminary data.</text>
</comment>
<dbReference type="InterPro" id="IPR003790">
    <property type="entry name" value="GHL10"/>
</dbReference>
<dbReference type="InterPro" id="IPR013783">
    <property type="entry name" value="Ig-like_fold"/>
</dbReference>
<dbReference type="InterPro" id="IPR052177">
    <property type="entry name" value="Divisome_Glycosyl_Hydrolase"/>
</dbReference>
<dbReference type="PANTHER" id="PTHR43405">
    <property type="entry name" value="GLYCOSYL HYDROLASE DIGH"/>
    <property type="match status" value="1"/>
</dbReference>
<evidence type="ECO:0000256" key="2">
    <source>
        <dbReference type="SAM" id="SignalP"/>
    </source>
</evidence>
<feature type="domain" description="Glycosyl hydrolase-like 10" evidence="3">
    <location>
        <begin position="27"/>
        <end position="340"/>
    </location>
</feature>
<gene>
    <name evidence="4" type="ORF">IAD18_05760</name>
</gene>
<dbReference type="InterPro" id="IPR017853">
    <property type="entry name" value="GH"/>
</dbReference>
<dbReference type="SUPFAM" id="SSF51445">
    <property type="entry name" value="(Trans)glycosidases"/>
    <property type="match status" value="1"/>
</dbReference>
<feature type="signal peptide" evidence="2">
    <location>
        <begin position="1"/>
        <end position="21"/>
    </location>
</feature>
<dbReference type="Pfam" id="PF02638">
    <property type="entry name" value="GHL10"/>
    <property type="match status" value="1"/>
</dbReference>
<dbReference type="Gene3D" id="2.60.40.10">
    <property type="entry name" value="Immunoglobulins"/>
    <property type="match status" value="2"/>
</dbReference>
<dbReference type="PANTHER" id="PTHR43405:SF1">
    <property type="entry name" value="GLYCOSYL HYDROLASE DIGH"/>
    <property type="match status" value="1"/>
</dbReference>
<evidence type="ECO:0000313" key="5">
    <source>
        <dbReference type="Proteomes" id="UP000824076"/>
    </source>
</evidence>
<name>A0A9D1IKV8_9BACT</name>
<evidence type="ECO:0000256" key="1">
    <source>
        <dbReference type="ARBA" id="ARBA00022729"/>
    </source>
</evidence>
<feature type="chain" id="PRO_5039396107" evidence="2">
    <location>
        <begin position="22"/>
        <end position="898"/>
    </location>
</feature>
<protein>
    <submittedName>
        <fullName evidence="4">Family 10 glycosylhydrolase</fullName>
    </submittedName>
</protein>